<dbReference type="InterPro" id="IPR021352">
    <property type="entry name" value="DUF2971"/>
</dbReference>
<dbReference type="STRING" id="659014.SAMN04487996_117153"/>
<dbReference type="EMBL" id="FNAN01000017">
    <property type="protein sequence ID" value="SDG32380.1"/>
    <property type="molecule type" value="Genomic_DNA"/>
</dbReference>
<dbReference type="SMART" id="SM00028">
    <property type="entry name" value="TPR"/>
    <property type="match status" value="7"/>
</dbReference>
<dbReference type="RefSeq" id="WP_090155959.1">
    <property type="nucleotide sequence ID" value="NZ_FNAN01000017.1"/>
</dbReference>
<evidence type="ECO:0000313" key="4">
    <source>
        <dbReference type="EMBL" id="SDG32380.1"/>
    </source>
</evidence>
<evidence type="ECO:0000313" key="5">
    <source>
        <dbReference type="Proteomes" id="UP000198748"/>
    </source>
</evidence>
<dbReference type="Pfam" id="PF11185">
    <property type="entry name" value="DUF2971"/>
    <property type="match status" value="1"/>
</dbReference>
<keyword evidence="5" id="KW-1185">Reference proteome</keyword>
<dbReference type="AlphaFoldDB" id="A0A1G7TCQ5"/>
<dbReference type="PROSITE" id="PS50005">
    <property type="entry name" value="TPR"/>
    <property type="match status" value="3"/>
</dbReference>
<sequence length="690" mass="80010">MTLDELLKSLRNLNDQNDFSAIANLYDNEGLPEGANASILTEYAIAFRELGRFFECDDALQQALTLNPKHKRAKSIARIFEQDERRYQNKQKSITSPRYISSYYNLGVKNYNSGNYGRAIELLKIVSSIAPDFETVFEIMGQCYLKLGDIKAAKKTFKLGISYGKSVELFIGLSEVYQRLDKMVEASDTIERAMKTYGRTEKLMFEIASIHQKQKEYAKSNAWFNRIARKNEKNALVFMNLGINHLFNRNHEDALDNFEKAAFILSKSYLKENASPNDRSNLAACYAYRGNAFRALESYEEAISSYTQAIALLPDNFENYYNRALVYSKLSSISESDKAYEYMITAYSDFERAWINIEETDTYFSVIVEIFNDELQRYRRNDQLFRILLVINKIRNLLATEGRSVAHFTSLSVAKNLILNDSKFRLSEGTFLNDTSEGTELSRYLEIPNSTIGKFERVIDKKFLPKWFIGSFVQESETNDLTLWRMYGKEGADEAQGCSITVNSNKLLNQFNEFIYNSDKSYFRNILQQSSGENFDQDFVFFQVAYYQTSTSTFIVPTLSPEGNVSLNHRMNELKEQVREYYDKYGHDETEVYFLESLLSQIKYLFKTEDYKHEQEVRIIIRGGMFPKEVDMNFTPPKVYINTFPIGPCITKIVLGPKVNRADEWASAFYYHLEKTNVRPEIFISSLPFK</sequence>
<dbReference type="InterPro" id="IPR011990">
    <property type="entry name" value="TPR-like_helical_dom_sf"/>
</dbReference>
<dbReference type="PANTHER" id="PTHR44858:SF1">
    <property type="entry name" value="UDP-N-ACETYLGLUCOSAMINE--PEPTIDE N-ACETYLGLUCOSAMINYLTRANSFERASE SPINDLY-RELATED"/>
    <property type="match status" value="1"/>
</dbReference>
<dbReference type="OrthoDB" id="1523851at2"/>
<feature type="repeat" description="TPR" evidence="3">
    <location>
        <begin position="100"/>
        <end position="133"/>
    </location>
</feature>
<feature type="repeat" description="TPR" evidence="3">
    <location>
        <begin position="37"/>
        <end position="70"/>
    </location>
</feature>
<dbReference type="InterPro" id="IPR050498">
    <property type="entry name" value="Ycf3"/>
</dbReference>
<evidence type="ECO:0000256" key="2">
    <source>
        <dbReference type="ARBA" id="ARBA00022803"/>
    </source>
</evidence>
<reference evidence="5" key="1">
    <citation type="submission" date="2016-10" db="EMBL/GenBank/DDBJ databases">
        <authorList>
            <person name="Varghese N."/>
            <person name="Submissions S."/>
        </authorList>
    </citation>
    <scope>NUCLEOTIDE SEQUENCE [LARGE SCALE GENOMIC DNA]</scope>
    <source>
        <strain evidence="5">DSM 25329</strain>
    </source>
</reference>
<evidence type="ECO:0000256" key="1">
    <source>
        <dbReference type="ARBA" id="ARBA00022737"/>
    </source>
</evidence>
<feature type="repeat" description="TPR" evidence="3">
    <location>
        <begin position="283"/>
        <end position="316"/>
    </location>
</feature>
<dbReference type="InterPro" id="IPR019734">
    <property type="entry name" value="TPR_rpt"/>
</dbReference>
<proteinExistence type="predicted"/>
<dbReference type="SUPFAM" id="SSF48452">
    <property type="entry name" value="TPR-like"/>
    <property type="match status" value="1"/>
</dbReference>
<keyword evidence="2 3" id="KW-0802">TPR repeat</keyword>
<dbReference type="Gene3D" id="1.25.40.10">
    <property type="entry name" value="Tetratricopeptide repeat domain"/>
    <property type="match status" value="2"/>
</dbReference>
<organism evidence="4 5">
    <name type="scientific">Dyadobacter soli</name>
    <dbReference type="NCBI Taxonomy" id="659014"/>
    <lineage>
        <taxon>Bacteria</taxon>
        <taxon>Pseudomonadati</taxon>
        <taxon>Bacteroidota</taxon>
        <taxon>Cytophagia</taxon>
        <taxon>Cytophagales</taxon>
        <taxon>Spirosomataceae</taxon>
        <taxon>Dyadobacter</taxon>
    </lineage>
</organism>
<keyword evidence="1" id="KW-0677">Repeat</keyword>
<evidence type="ECO:0000256" key="3">
    <source>
        <dbReference type="PROSITE-ProRule" id="PRU00339"/>
    </source>
</evidence>
<accession>A0A1G7TCQ5</accession>
<name>A0A1G7TCQ5_9BACT</name>
<gene>
    <name evidence="4" type="ORF">SAMN04487996_117153</name>
</gene>
<dbReference type="Pfam" id="PF13181">
    <property type="entry name" value="TPR_8"/>
    <property type="match status" value="1"/>
</dbReference>
<dbReference type="Proteomes" id="UP000198748">
    <property type="component" value="Unassembled WGS sequence"/>
</dbReference>
<dbReference type="PANTHER" id="PTHR44858">
    <property type="entry name" value="TETRATRICOPEPTIDE REPEAT PROTEIN 6"/>
    <property type="match status" value="1"/>
</dbReference>
<dbReference type="Pfam" id="PF13414">
    <property type="entry name" value="TPR_11"/>
    <property type="match status" value="1"/>
</dbReference>
<protein>
    <submittedName>
        <fullName evidence="4">Tetratricopeptide repeat-containing protein</fullName>
    </submittedName>
</protein>